<comment type="similarity">
    <text evidence="1">Belongs to the KAE1 / TsaD family. TsaB subfamily.</text>
</comment>
<evidence type="ECO:0000256" key="2">
    <source>
        <dbReference type="ARBA" id="ARBA00019012"/>
    </source>
</evidence>
<name>J5KHC9_9GAMM</name>
<evidence type="ECO:0000259" key="4">
    <source>
        <dbReference type="Pfam" id="PF00814"/>
    </source>
</evidence>
<dbReference type="NCBIfam" id="TIGR03725">
    <property type="entry name" value="T6A_YeaZ"/>
    <property type="match status" value="1"/>
</dbReference>
<evidence type="ECO:0000313" key="6">
    <source>
        <dbReference type="Proteomes" id="UP000010116"/>
    </source>
</evidence>
<dbReference type="Proteomes" id="UP000010116">
    <property type="component" value="Unassembled WGS sequence"/>
</dbReference>
<evidence type="ECO:0000256" key="1">
    <source>
        <dbReference type="ARBA" id="ARBA00010493"/>
    </source>
</evidence>
<dbReference type="HOGENOM" id="CLU_064886_2_0_6"/>
<feature type="domain" description="Gcp-like" evidence="4">
    <location>
        <begin position="52"/>
        <end position="107"/>
    </location>
</feature>
<dbReference type="AlphaFoldDB" id="J5KHC9"/>
<dbReference type="SUPFAM" id="SSF53067">
    <property type="entry name" value="Actin-like ATPase domain"/>
    <property type="match status" value="1"/>
</dbReference>
<proteinExistence type="inferred from homology"/>
<dbReference type="InterPro" id="IPR000905">
    <property type="entry name" value="Gcp-like_dom"/>
</dbReference>
<dbReference type="InterPro" id="IPR043129">
    <property type="entry name" value="ATPase_NBD"/>
</dbReference>
<evidence type="ECO:0000313" key="5">
    <source>
        <dbReference type="EMBL" id="EJP72401.1"/>
    </source>
</evidence>
<protein>
    <recommendedName>
        <fullName evidence="2">tRNA threonylcarbamoyladenosine biosynthesis protein TsaB</fullName>
    </recommendedName>
    <alternativeName>
        <fullName evidence="3">t(6)A37 threonylcarbamoyladenosine biosynthesis protein TsaB</fullName>
    </alternativeName>
</protein>
<dbReference type="GO" id="GO:0002949">
    <property type="term" value="P:tRNA threonylcarbamoyladenosine modification"/>
    <property type="evidence" value="ECO:0007669"/>
    <property type="project" value="InterPro"/>
</dbReference>
<accession>J5KHC9</accession>
<dbReference type="Gene3D" id="3.30.420.40">
    <property type="match status" value="1"/>
</dbReference>
<gene>
    <name evidence="5" type="primary">yeaZ</name>
    <name evidence="5" type="ORF">NT02SARS_1221</name>
</gene>
<dbReference type="EMBL" id="JH611193">
    <property type="protein sequence ID" value="EJP72401.1"/>
    <property type="molecule type" value="Genomic_DNA"/>
</dbReference>
<dbReference type="InterPro" id="IPR022496">
    <property type="entry name" value="T6A_TsaB"/>
</dbReference>
<sequence>MNILSIDTSGDSSSISSKIGDDLLSFQISHQRKDRPDWENLLNHIDIFSNEDIKRFDLLVFGRGPGSYTAIRSSATFLKAISHTNKIPLMAVSNMESLAYKYFQNNKATDDISVLINSDIQDEFFYGKFNFNKKSKPYEELLTNKEAQYQALIASAEIIIGNGNDISNTEYLKSNAEDHLKLAEHMYDAKFEYKAIDANPVYLKPTNYKKAK</sequence>
<evidence type="ECO:0000256" key="3">
    <source>
        <dbReference type="ARBA" id="ARBA00032446"/>
    </source>
</evidence>
<reference evidence="5 6" key="1">
    <citation type="journal article" date="2012" name="ISME J.">
        <title>Genomic insights to SAR86, an abundant and uncultivated marine bacterial lineage.</title>
        <authorList>
            <person name="Dupont C.L."/>
            <person name="Rusch D.B."/>
            <person name="Yooseph S."/>
            <person name="Lombardo M.J."/>
            <person name="Richter R.A."/>
            <person name="Valas R."/>
            <person name="Novotny M."/>
            <person name="Yee-Greenbaum J."/>
            <person name="Selengut J.D."/>
            <person name="Haft D.H."/>
            <person name="Halpern A.L."/>
            <person name="Lasken R.S."/>
            <person name="Nealson K."/>
            <person name="Friedman R."/>
            <person name="Venter J.C."/>
        </authorList>
    </citation>
    <scope>NUCLEOTIDE SEQUENCE [LARGE SCALE GENOMIC DNA]</scope>
</reference>
<dbReference type="Pfam" id="PF00814">
    <property type="entry name" value="TsaD"/>
    <property type="match status" value="1"/>
</dbReference>
<organism evidence="5 6">
    <name type="scientific">SAR86 cluster bacterium SAR86B</name>
    <dbReference type="NCBI Taxonomy" id="1123867"/>
    <lineage>
        <taxon>Bacteria</taxon>
        <taxon>Pseudomonadati</taxon>
        <taxon>Pseudomonadota</taxon>
        <taxon>Gammaproteobacteria</taxon>
        <taxon>SAR86 cluster</taxon>
    </lineage>
</organism>